<dbReference type="PROSITE" id="PS51257">
    <property type="entry name" value="PROKAR_LIPOPROTEIN"/>
    <property type="match status" value="1"/>
</dbReference>
<evidence type="ECO:0000256" key="1">
    <source>
        <dbReference type="SAM" id="SignalP"/>
    </source>
</evidence>
<dbReference type="AlphaFoldDB" id="A0A841I262"/>
<organism evidence="2 3">
    <name type="scientific">Deinobacterium chartae</name>
    <dbReference type="NCBI Taxonomy" id="521158"/>
    <lineage>
        <taxon>Bacteria</taxon>
        <taxon>Thermotogati</taxon>
        <taxon>Deinococcota</taxon>
        <taxon>Deinococci</taxon>
        <taxon>Deinococcales</taxon>
        <taxon>Deinococcaceae</taxon>
        <taxon>Deinobacterium</taxon>
    </lineage>
</organism>
<evidence type="ECO:0000313" key="2">
    <source>
        <dbReference type="EMBL" id="MBB6099911.1"/>
    </source>
</evidence>
<sequence>MNLYRTVSLLIALLLLAPGALACSVKSGFIAKGLAKTPAYLTPICDDLYTSWKAEAVDGQTLQWGEVFLVRAGAGEQAGEFVDHLMTENRFESVHHEESPDGTVQTFGFRSGTRLLIMQVVGLEGNLYFTFAGNY</sequence>
<evidence type="ECO:0000313" key="3">
    <source>
        <dbReference type="Proteomes" id="UP000569951"/>
    </source>
</evidence>
<keyword evidence="3" id="KW-1185">Reference proteome</keyword>
<comment type="caution">
    <text evidence="2">The sequence shown here is derived from an EMBL/GenBank/DDBJ whole genome shotgun (WGS) entry which is preliminary data.</text>
</comment>
<accession>A0A841I262</accession>
<keyword evidence="1" id="KW-0732">Signal</keyword>
<dbReference type="Proteomes" id="UP000569951">
    <property type="component" value="Unassembled WGS sequence"/>
</dbReference>
<gene>
    <name evidence="2" type="ORF">HNR42_003371</name>
</gene>
<feature type="signal peptide" evidence="1">
    <location>
        <begin position="1"/>
        <end position="22"/>
    </location>
</feature>
<dbReference type="RefSeq" id="WP_183988652.1">
    <property type="nucleotide sequence ID" value="NZ_JACHHG010000017.1"/>
</dbReference>
<name>A0A841I262_9DEIO</name>
<feature type="chain" id="PRO_5032303170" evidence="1">
    <location>
        <begin position="23"/>
        <end position="135"/>
    </location>
</feature>
<protein>
    <submittedName>
        <fullName evidence="2">Uncharacterized protein</fullName>
    </submittedName>
</protein>
<dbReference type="EMBL" id="JACHHG010000017">
    <property type="protein sequence ID" value="MBB6099911.1"/>
    <property type="molecule type" value="Genomic_DNA"/>
</dbReference>
<proteinExistence type="predicted"/>
<reference evidence="2 3" key="1">
    <citation type="submission" date="2020-08" db="EMBL/GenBank/DDBJ databases">
        <title>Genomic Encyclopedia of Type Strains, Phase IV (KMG-IV): sequencing the most valuable type-strain genomes for metagenomic binning, comparative biology and taxonomic classification.</title>
        <authorList>
            <person name="Goeker M."/>
        </authorList>
    </citation>
    <scope>NUCLEOTIDE SEQUENCE [LARGE SCALE GENOMIC DNA]</scope>
    <source>
        <strain evidence="2 3">DSM 21458</strain>
    </source>
</reference>